<name>A0A218NNS6_9ARCH</name>
<dbReference type="AlphaFoldDB" id="A0A218NNS6"/>
<dbReference type="GeneID" id="33314402"/>
<sequence length="291" mass="32382">MGSRKNELIMSGAVIVSKDGNVLKTKINNYKTPIKVSPKIPTPNVIANSGLKNMSLIFSDKTQGYHMAFREMNYDITEKQVVQSGKAYSLYFEITDDEDTTYLEGNIIPLESNKGVLFLSVNVSPKNPENVDLFSLPIVIRYKGSFLSIIKDLSSIISNLKKDASTKRNRIYGKMVSLLEAFPDIYANNRNRLDIINNLELSFKVTLMDFNFTCCLENALSLTDCVLSVPDIEEICAECLVLPDCLAACFDFLTLPACLVCFSLDVLACAYCVYKAGECTEDAIKVIDCCK</sequence>
<dbReference type="EMBL" id="CP019964">
    <property type="protein sequence ID" value="ASI14140.1"/>
    <property type="molecule type" value="Genomic_DNA"/>
</dbReference>
<accession>A0A218NNS6</accession>
<evidence type="ECO:0000313" key="2">
    <source>
        <dbReference type="Proteomes" id="UP000197679"/>
    </source>
</evidence>
<dbReference type="OrthoDB" id="55547at2157"/>
<dbReference type="Proteomes" id="UP000197679">
    <property type="component" value="Chromosome"/>
</dbReference>
<dbReference type="KEGG" id="marh:Mia14_0856"/>
<keyword evidence="2" id="KW-1185">Reference proteome</keyword>
<gene>
    <name evidence="1" type="ORF">Mia14_0856</name>
</gene>
<organism evidence="1 2">
    <name type="scientific">Candidatus Mancarchaeum acidiphilum</name>
    <dbReference type="NCBI Taxonomy" id="1920749"/>
    <lineage>
        <taxon>Archaea</taxon>
        <taxon>Candidatus Micrarchaeota</taxon>
        <taxon>Candidatus Mancarchaeum</taxon>
    </lineage>
</organism>
<proteinExistence type="predicted"/>
<reference evidence="1 2" key="1">
    <citation type="journal article" date="2017" name="Nat. Commun.">
        <title>'ARMAN' archaea depend on association with euryarchaeal host in culture and in situ.</title>
        <authorList>
            <person name="Golyshina O."/>
            <person name="Toshchakov S."/>
            <person name="Makarova K."/>
            <person name="Gavrilov S."/>
            <person name="Korzhenkov A."/>
            <person name="La Cono V."/>
            <person name="Arcadi E."/>
            <person name="Nechitaylo T."/>
            <person name="Ferrer M."/>
            <person name="Kublanov I."/>
            <person name="Wolf Y."/>
            <person name="Yakimov M."/>
            <person name="Golyshin P."/>
            <person name="Slesarev A."/>
            <person name="Kozyavkin S."/>
        </authorList>
    </citation>
    <scope>NUCLEOTIDE SEQUENCE [LARGE SCALE GENOMIC DNA]</scope>
    <source>
        <strain evidence="1 2">Mia14</strain>
    </source>
</reference>
<dbReference type="RefSeq" id="WP_088820428.1">
    <property type="nucleotide sequence ID" value="NZ_CP019964.1"/>
</dbReference>
<protein>
    <submittedName>
        <fullName evidence="1">Uncharacterized protein</fullName>
    </submittedName>
</protein>
<evidence type="ECO:0000313" key="1">
    <source>
        <dbReference type="EMBL" id="ASI14140.1"/>
    </source>
</evidence>